<proteinExistence type="predicted"/>
<reference evidence="3 4" key="1">
    <citation type="submission" date="2017-08" db="EMBL/GenBank/DDBJ databases">
        <title>Pleomorphomonas carboxidotrophicus sp. nov., a new mesophilic hydrogenogenic carboxidotroph.</title>
        <authorList>
            <person name="Esquivel-Elizondo S."/>
            <person name="Krajmalnik-Brown R."/>
            <person name="Maldonado J."/>
        </authorList>
    </citation>
    <scope>NUCLEOTIDE SEQUENCE [LARGE SCALE GENOMIC DNA]</scope>
    <source>
        <strain evidence="3 4">SVCO-16</strain>
    </source>
</reference>
<dbReference type="OrthoDB" id="9815212at2"/>
<keyword evidence="1" id="KW-0812">Transmembrane</keyword>
<evidence type="ECO:0008006" key="5">
    <source>
        <dbReference type="Google" id="ProtNLM"/>
    </source>
</evidence>
<feature type="signal peptide" evidence="2">
    <location>
        <begin position="1"/>
        <end position="22"/>
    </location>
</feature>
<dbReference type="AlphaFoldDB" id="A0A2G9WYD5"/>
<keyword evidence="2" id="KW-0732">Signal</keyword>
<protein>
    <recommendedName>
        <fullName evidence="5">TIGR02186 family protein</fullName>
    </recommendedName>
</protein>
<evidence type="ECO:0000313" key="4">
    <source>
        <dbReference type="Proteomes" id="UP000231070"/>
    </source>
</evidence>
<name>A0A2G9WYD5_9HYPH</name>
<keyword evidence="4" id="KW-1185">Reference proteome</keyword>
<evidence type="ECO:0000256" key="2">
    <source>
        <dbReference type="SAM" id="SignalP"/>
    </source>
</evidence>
<sequence length="255" mass="27661">MMIARALRLAAMLIIAPLPLRAETLVTALSTERVSIESNFTGSGVVIFGTVERDRQTVARGAPYEIVVTLTGPLRPMVARRKERVAGIWINRTSSELPRVPSFLAIATTAPMADVAGNPVRARQGLGFDMLPTRGLPDALPPVRTEFDAAFFRLMQKENLFSLNEGSVEFLSPQLFKAPIALPSNVPIGWYTATVYLFSGGVLLAKTTQDFSILKGGFEQAITDLAHQRPALYGLAAVVVACFTGWLAGVAFRRD</sequence>
<evidence type="ECO:0000256" key="1">
    <source>
        <dbReference type="SAM" id="Phobius"/>
    </source>
</evidence>
<comment type="caution">
    <text evidence="3">The sequence shown here is derived from an EMBL/GenBank/DDBJ whole genome shotgun (WGS) entry which is preliminary data.</text>
</comment>
<organism evidence="3 4">
    <name type="scientific">Pleomorphomonas carboxyditropha</name>
    <dbReference type="NCBI Taxonomy" id="2023338"/>
    <lineage>
        <taxon>Bacteria</taxon>
        <taxon>Pseudomonadati</taxon>
        <taxon>Pseudomonadota</taxon>
        <taxon>Alphaproteobacteria</taxon>
        <taxon>Hyphomicrobiales</taxon>
        <taxon>Pleomorphomonadaceae</taxon>
        <taxon>Pleomorphomonas</taxon>
    </lineage>
</organism>
<accession>A0A2G9WYD5</accession>
<dbReference type="Proteomes" id="UP000231070">
    <property type="component" value="Unassembled WGS sequence"/>
</dbReference>
<feature type="chain" id="PRO_5013701656" description="TIGR02186 family protein" evidence="2">
    <location>
        <begin position="23"/>
        <end position="255"/>
    </location>
</feature>
<dbReference type="Pfam" id="PF09608">
    <property type="entry name" value="Alph_Pro_TM"/>
    <property type="match status" value="1"/>
</dbReference>
<keyword evidence="1" id="KW-0472">Membrane</keyword>
<evidence type="ECO:0000313" key="3">
    <source>
        <dbReference type="EMBL" id="PIO99689.1"/>
    </source>
</evidence>
<feature type="transmembrane region" description="Helical" evidence="1">
    <location>
        <begin position="231"/>
        <end position="252"/>
    </location>
</feature>
<dbReference type="EMBL" id="NQVN01000003">
    <property type="protein sequence ID" value="PIO99689.1"/>
    <property type="molecule type" value="Genomic_DNA"/>
</dbReference>
<gene>
    <name evidence="3" type="ORF">CJ014_07155</name>
</gene>
<dbReference type="InterPro" id="IPR019088">
    <property type="entry name" value="CHP02186-rel_TM"/>
</dbReference>
<keyword evidence="1" id="KW-1133">Transmembrane helix</keyword>
<dbReference type="RefSeq" id="WP_100079873.1">
    <property type="nucleotide sequence ID" value="NZ_NQVN01000003.1"/>
</dbReference>